<comment type="caution">
    <text evidence="6">The sequence shown here is derived from an EMBL/GenBank/DDBJ whole genome shotgun (WGS) entry which is preliminary data.</text>
</comment>
<dbReference type="PANTHER" id="PTHR23527">
    <property type="entry name" value="BLL3282 PROTEIN"/>
    <property type="match status" value="1"/>
</dbReference>
<evidence type="ECO:0000313" key="6">
    <source>
        <dbReference type="EMBL" id="NDU42384.1"/>
    </source>
</evidence>
<reference evidence="6" key="1">
    <citation type="submission" date="2019-11" db="EMBL/GenBank/DDBJ databases">
        <title>Acidithiobacillus ferrianus sp. nov.: a facultatively anaerobic and extremely acidophilic chemolithoautotroph.</title>
        <authorList>
            <person name="Norris P.R."/>
            <person name="Falagan C."/>
            <person name="Moya-Beltran A."/>
            <person name="Castro M."/>
            <person name="Quatrini R."/>
            <person name="Johnson D.B."/>
        </authorList>
    </citation>
    <scope>NUCLEOTIDE SEQUENCE [LARGE SCALE GENOMIC DNA]</scope>
    <source>
        <strain evidence="6">MG</strain>
    </source>
</reference>
<evidence type="ECO:0000256" key="1">
    <source>
        <dbReference type="ARBA" id="ARBA00022692"/>
    </source>
</evidence>
<evidence type="ECO:0000256" key="2">
    <source>
        <dbReference type="ARBA" id="ARBA00022989"/>
    </source>
</evidence>
<feature type="transmembrane region" description="Helical" evidence="4">
    <location>
        <begin position="276"/>
        <end position="295"/>
    </location>
</feature>
<dbReference type="AlphaFoldDB" id="A0A845UES6"/>
<name>A0A845UES6_9PROT</name>
<keyword evidence="3 4" id="KW-0472">Membrane</keyword>
<evidence type="ECO:0000259" key="5">
    <source>
        <dbReference type="PROSITE" id="PS50850"/>
    </source>
</evidence>
<evidence type="ECO:0000256" key="4">
    <source>
        <dbReference type="SAM" id="Phobius"/>
    </source>
</evidence>
<feature type="transmembrane region" description="Helical" evidence="4">
    <location>
        <begin position="144"/>
        <end position="165"/>
    </location>
</feature>
<dbReference type="InterPro" id="IPR020846">
    <property type="entry name" value="MFS_dom"/>
</dbReference>
<dbReference type="InterPro" id="IPR052952">
    <property type="entry name" value="MFS-Transporter"/>
</dbReference>
<dbReference type="GO" id="GO:0022857">
    <property type="term" value="F:transmembrane transporter activity"/>
    <property type="evidence" value="ECO:0007669"/>
    <property type="project" value="InterPro"/>
</dbReference>
<evidence type="ECO:0000256" key="3">
    <source>
        <dbReference type="ARBA" id="ARBA00023136"/>
    </source>
</evidence>
<dbReference type="PANTHER" id="PTHR23527:SF1">
    <property type="entry name" value="BLL3282 PROTEIN"/>
    <property type="match status" value="1"/>
</dbReference>
<feature type="transmembrane region" description="Helical" evidence="4">
    <location>
        <begin position="50"/>
        <end position="70"/>
    </location>
</feature>
<dbReference type="SUPFAM" id="SSF103473">
    <property type="entry name" value="MFS general substrate transporter"/>
    <property type="match status" value="1"/>
</dbReference>
<dbReference type="RefSeq" id="WP_163097627.1">
    <property type="nucleotide sequence ID" value="NZ_CP127523.1"/>
</dbReference>
<organism evidence="6">
    <name type="scientific">Acidithiobacillus ferrianus</name>
    <dbReference type="NCBI Taxonomy" id="2678518"/>
    <lineage>
        <taxon>Bacteria</taxon>
        <taxon>Pseudomonadati</taxon>
        <taxon>Pseudomonadota</taxon>
        <taxon>Acidithiobacillia</taxon>
        <taxon>Acidithiobacillales</taxon>
        <taxon>Acidithiobacillaceae</taxon>
        <taxon>Acidithiobacillus</taxon>
    </lineage>
</organism>
<sequence>MPLNLTLPQWLSLAALLIVQFLAAFYLQGMAILAPAFAAAYHLDALQVSTLISVKAFGSVLGGLAMGASLDRINGRHLPWIGLLSALLLLGFAKKWIVGYPVLLGSMLILGMVLPVFSILGLYAITHDYPAHQVGKLLGIRQSVIPLGGIVAGTVFPLLIVAGLFPVLGGMGVLICGMTLLLLIAVRRAPSTSSVNLSKEATFHASLRILWPVGLVAFLLGAGQFSVLVFGLFYLHTLAVHAAWIGGVLFGLFLAGGFLARIVAGFLVDGIVSLKYVFSTILMIGALTMIIWGCFPDHPVVRDILCFSFILGIGIVGYNALPFQWAASLVGHHQKGRAMGIMSAVTGLSIALWMPVFGMIVEIWGYRAMWYVLAILYVAALVVVLRYAGMSASGTVTAQPTVD</sequence>
<dbReference type="Pfam" id="PF07690">
    <property type="entry name" value="MFS_1"/>
    <property type="match status" value="1"/>
</dbReference>
<dbReference type="InterPro" id="IPR036259">
    <property type="entry name" value="MFS_trans_sf"/>
</dbReference>
<dbReference type="PROSITE" id="PS50850">
    <property type="entry name" value="MFS"/>
    <property type="match status" value="1"/>
</dbReference>
<keyword evidence="1 4" id="KW-0812">Transmembrane</keyword>
<dbReference type="EMBL" id="WNJL01000030">
    <property type="protein sequence ID" value="NDU42384.1"/>
    <property type="molecule type" value="Genomic_DNA"/>
</dbReference>
<proteinExistence type="predicted"/>
<dbReference type="Gene3D" id="1.20.1250.20">
    <property type="entry name" value="MFS general substrate transporter like domains"/>
    <property type="match status" value="2"/>
</dbReference>
<accession>A0A845UES6</accession>
<feature type="transmembrane region" description="Helical" evidence="4">
    <location>
        <begin position="209"/>
        <end position="235"/>
    </location>
</feature>
<feature type="transmembrane region" description="Helical" evidence="4">
    <location>
        <begin position="103"/>
        <end position="123"/>
    </location>
</feature>
<feature type="transmembrane region" description="Helical" evidence="4">
    <location>
        <begin position="341"/>
        <end position="364"/>
    </location>
</feature>
<feature type="transmembrane region" description="Helical" evidence="4">
    <location>
        <begin position="301"/>
        <end position="321"/>
    </location>
</feature>
<feature type="transmembrane region" description="Helical" evidence="4">
    <location>
        <begin position="241"/>
        <end position="264"/>
    </location>
</feature>
<keyword evidence="2 4" id="KW-1133">Transmembrane helix</keyword>
<feature type="transmembrane region" description="Helical" evidence="4">
    <location>
        <begin position="171"/>
        <end position="189"/>
    </location>
</feature>
<protein>
    <submittedName>
        <fullName evidence="6">MFS transporter</fullName>
    </submittedName>
</protein>
<gene>
    <name evidence="6" type="ORF">GL267_06945</name>
</gene>
<feature type="domain" description="Major facilitator superfamily (MFS) profile" evidence="5">
    <location>
        <begin position="12"/>
        <end position="392"/>
    </location>
</feature>
<feature type="transmembrane region" description="Helical" evidence="4">
    <location>
        <begin position="370"/>
        <end position="389"/>
    </location>
</feature>
<feature type="transmembrane region" description="Helical" evidence="4">
    <location>
        <begin position="77"/>
        <end position="97"/>
    </location>
</feature>
<dbReference type="InterPro" id="IPR011701">
    <property type="entry name" value="MFS"/>
</dbReference>